<evidence type="ECO:0000313" key="1">
    <source>
        <dbReference type="EMBL" id="MBO1076293.1"/>
    </source>
</evidence>
<dbReference type="EMBL" id="JACTNF010000020">
    <property type="protein sequence ID" value="MBO1076293.1"/>
    <property type="molecule type" value="Genomic_DNA"/>
</dbReference>
<dbReference type="RefSeq" id="WP_207449147.1">
    <property type="nucleotide sequence ID" value="NZ_CP061091.1"/>
</dbReference>
<organism evidence="1 2">
    <name type="scientific">Roseomonas marmotae</name>
    <dbReference type="NCBI Taxonomy" id="2768161"/>
    <lineage>
        <taxon>Bacteria</taxon>
        <taxon>Pseudomonadati</taxon>
        <taxon>Pseudomonadota</taxon>
        <taxon>Alphaproteobacteria</taxon>
        <taxon>Acetobacterales</taxon>
        <taxon>Roseomonadaceae</taxon>
        <taxon>Roseomonas</taxon>
    </lineage>
</organism>
<evidence type="ECO:0000313" key="2">
    <source>
        <dbReference type="Proteomes" id="UP001518990"/>
    </source>
</evidence>
<keyword evidence="2" id="KW-1185">Reference proteome</keyword>
<sequence>MRKRPRIACLTPHAILPADRPGRQDAQQLWRALATHGEVLPIILGDVAPPPWRGLSRRAGAEYWPRRDYRRPLLEQALAQGRRDVALPALEEIRGADLPDWLWQRLGDAASLTRHFLNPRRAARLEQRLRAWRPDLILLHGAALGPLAQQLRGLGVPVVVVAEQHDSSRHATLARTAAGRALRAWHETASLAHADAEQLSAPCIDQLWLREPADVPHRRIRLLPADHPALLEAVGEALKDLGLAAGGPEDGVFAANLRIGVGQEQIRFNPHTRLLHWSFDLRLPAGPEAVSAEAEAADVPELPNAVAAVRKRPQEAVGIDLVAVLPPGLAPQQLALRIRAWGQVVLRRMPPDDIPQETAGLMLLEQDADGIAVTGWSDASSARFSPPADTLRQPLPQGPAILQGRLERFGHATALGIQPASGLGQSLPQPAEWLLPRPSTSPELAAMKDRHRGQAAWLIGNGPSVRTEDLDALRGRLTFSFNRFHLAYPRTRLRPTYTVTGDRQMIEDFGEQIVAESGNTVFLAHEEHPAVEGDYIWLRQLAVYPPLFCRQPDRLVSPGGSSLYVAMQLGYWMGVRRFYLYGADFRFVFETERGGDAFRIARGEGNHFIPGYRGGRPWCPPSLRDIAASFHIARRLMESEGGFIRNASRGGLMEIFPRQRFEDALAEA</sequence>
<accession>A0ABS3KI47</accession>
<proteinExistence type="predicted"/>
<comment type="caution">
    <text evidence="1">The sequence shown here is derived from an EMBL/GenBank/DDBJ whole genome shotgun (WGS) entry which is preliminary data.</text>
</comment>
<protein>
    <submittedName>
        <fullName evidence="1">Glycosyltransferase</fullName>
    </submittedName>
</protein>
<name>A0ABS3KI47_9PROT</name>
<reference evidence="1 2" key="1">
    <citation type="submission" date="2020-09" db="EMBL/GenBank/DDBJ databases">
        <title>Roseomonas.</title>
        <authorList>
            <person name="Zhu W."/>
        </authorList>
    </citation>
    <scope>NUCLEOTIDE SEQUENCE [LARGE SCALE GENOMIC DNA]</scope>
    <source>
        <strain evidence="1 2">1311</strain>
    </source>
</reference>
<dbReference type="Proteomes" id="UP001518990">
    <property type="component" value="Unassembled WGS sequence"/>
</dbReference>
<gene>
    <name evidence="1" type="ORF">IAI60_16905</name>
</gene>
<dbReference type="Gene3D" id="3.40.50.2000">
    <property type="entry name" value="Glycogen Phosphorylase B"/>
    <property type="match status" value="1"/>
</dbReference>